<dbReference type="AlphaFoldDB" id="A0A7X1B641"/>
<proteinExistence type="predicted"/>
<protein>
    <submittedName>
        <fullName evidence="1">Uncharacterized protein</fullName>
    </submittedName>
</protein>
<name>A0A7X1B641_9BACT</name>
<comment type="caution">
    <text evidence="1">The sequence shown here is derived from an EMBL/GenBank/DDBJ whole genome shotgun (WGS) entry which is preliminary data.</text>
</comment>
<keyword evidence="2" id="KW-1185">Reference proteome</keyword>
<dbReference type="EMBL" id="JACHVC010000010">
    <property type="protein sequence ID" value="MBC2606310.1"/>
    <property type="molecule type" value="Genomic_DNA"/>
</dbReference>
<dbReference type="RefSeq" id="WP_185660197.1">
    <property type="nucleotide sequence ID" value="NZ_CAWPOO010000010.1"/>
</dbReference>
<evidence type="ECO:0000313" key="2">
    <source>
        <dbReference type="Proteomes" id="UP000526501"/>
    </source>
</evidence>
<organism evidence="1 2">
    <name type="scientific">Pelagicoccus albus</name>
    <dbReference type="NCBI Taxonomy" id="415222"/>
    <lineage>
        <taxon>Bacteria</taxon>
        <taxon>Pseudomonadati</taxon>
        <taxon>Verrucomicrobiota</taxon>
        <taxon>Opitutia</taxon>
        <taxon>Puniceicoccales</taxon>
        <taxon>Pelagicoccaceae</taxon>
        <taxon>Pelagicoccus</taxon>
    </lineage>
</organism>
<accession>A0A7X1B641</accession>
<gene>
    <name evidence="1" type="ORF">H5P27_09640</name>
</gene>
<sequence length="118" mass="13848">MKISDWHKLLNSEGFVPSMWHRRNKAEHSIVSDISLSISAFLSENWKLVDLYSRRAILDIEVYLKTPPSEEERKYIEGVLAYLEDLAKESFDKLPNSKKQTYQEELTKLRKLVQPVIP</sequence>
<dbReference type="Proteomes" id="UP000526501">
    <property type="component" value="Unassembled WGS sequence"/>
</dbReference>
<reference evidence="1 2" key="1">
    <citation type="submission" date="2020-07" db="EMBL/GenBank/DDBJ databases">
        <authorList>
            <person name="Feng X."/>
        </authorList>
    </citation>
    <scope>NUCLEOTIDE SEQUENCE [LARGE SCALE GENOMIC DNA]</scope>
    <source>
        <strain evidence="1 2">JCM23202</strain>
    </source>
</reference>
<evidence type="ECO:0000313" key="1">
    <source>
        <dbReference type="EMBL" id="MBC2606310.1"/>
    </source>
</evidence>